<dbReference type="Proteomes" id="UP000588647">
    <property type="component" value="Unassembled WGS sequence"/>
</dbReference>
<protein>
    <recommendedName>
        <fullName evidence="1">DUF6894 domain-containing protein</fullName>
    </recommendedName>
</protein>
<evidence type="ECO:0000259" key="1">
    <source>
        <dbReference type="Pfam" id="PF21834"/>
    </source>
</evidence>
<dbReference type="AlphaFoldDB" id="A0A7W6HDU5"/>
<evidence type="ECO:0000313" key="2">
    <source>
        <dbReference type="EMBL" id="MBB4003196.1"/>
    </source>
</evidence>
<evidence type="ECO:0000313" key="3">
    <source>
        <dbReference type="Proteomes" id="UP000588647"/>
    </source>
</evidence>
<reference evidence="2 3" key="1">
    <citation type="submission" date="2020-08" db="EMBL/GenBank/DDBJ databases">
        <title>Genomic Encyclopedia of Type Strains, Phase IV (KMG-IV): sequencing the most valuable type-strain genomes for metagenomic binning, comparative biology and taxonomic classification.</title>
        <authorList>
            <person name="Goeker M."/>
        </authorList>
    </citation>
    <scope>NUCLEOTIDE SEQUENCE [LARGE SCALE GENOMIC DNA]</scope>
    <source>
        <strain evidence="2 3">DSM 103570</strain>
    </source>
</reference>
<proteinExistence type="predicted"/>
<organism evidence="2 3">
    <name type="scientific">Aurantimonas endophytica</name>
    <dbReference type="NCBI Taxonomy" id="1522175"/>
    <lineage>
        <taxon>Bacteria</taxon>
        <taxon>Pseudomonadati</taxon>
        <taxon>Pseudomonadota</taxon>
        <taxon>Alphaproteobacteria</taxon>
        <taxon>Hyphomicrobiales</taxon>
        <taxon>Aurantimonadaceae</taxon>
        <taxon>Aurantimonas</taxon>
    </lineage>
</organism>
<dbReference type="RefSeq" id="WP_183208061.1">
    <property type="nucleotide sequence ID" value="NZ_JAAAMM010000003.1"/>
</dbReference>
<feature type="domain" description="DUF6894" evidence="1">
    <location>
        <begin position="3"/>
        <end position="71"/>
    </location>
</feature>
<comment type="caution">
    <text evidence="2">The sequence shown here is derived from an EMBL/GenBank/DDBJ whole genome shotgun (WGS) entry which is preliminary data.</text>
</comment>
<name>A0A7W6HDU5_9HYPH</name>
<dbReference type="Pfam" id="PF21834">
    <property type="entry name" value="DUF6894"/>
    <property type="match status" value="1"/>
</dbReference>
<accession>A0A7W6HDU5</accession>
<keyword evidence="3" id="KW-1185">Reference proteome</keyword>
<dbReference type="EMBL" id="JACIEM010000003">
    <property type="protein sequence ID" value="MBB4003196.1"/>
    <property type="molecule type" value="Genomic_DNA"/>
</dbReference>
<dbReference type="InterPro" id="IPR054189">
    <property type="entry name" value="DUF6894"/>
</dbReference>
<gene>
    <name evidence="2" type="ORF">GGR03_002277</name>
</gene>
<sequence length="77" mass="8562">MARYYFDIDDNGVFVPDDEGIECETKDAVREAAIDALPKMACDALPDGDHHVISISVRDQADRPVFHASLTLEAGWR</sequence>